<reference evidence="2 3" key="1">
    <citation type="journal article" date="2007" name="PLoS Pathog.">
        <title>Genome sequence of Babesia bovis and comparative analysis of apicomplexan hemoprotozoa.</title>
        <authorList>
            <person name="Brayton K.A."/>
            <person name="Lau A.O.T."/>
            <person name="Herndon D.R."/>
            <person name="Hannick L."/>
            <person name="Kappmeyer L.S."/>
            <person name="Berens S.J."/>
            <person name="Bidwell S.L."/>
            <person name="Brown W.C."/>
            <person name="Crabtree J."/>
            <person name="Fadrosh D."/>
            <person name="Feldblum T."/>
            <person name="Forberger H.A."/>
            <person name="Haas B.J."/>
            <person name="Howell J.M."/>
            <person name="Khouri H."/>
            <person name="Koo H."/>
            <person name="Mann D.J."/>
            <person name="Norimine J."/>
            <person name="Paulsen I.T."/>
            <person name="Radune D."/>
            <person name="Ren Q."/>
            <person name="Smith R.K. Jr."/>
            <person name="Suarez C.E."/>
            <person name="White O."/>
            <person name="Wortman J.R."/>
            <person name="Knowles D.P. Jr."/>
            <person name="McElwain T.F."/>
            <person name="Nene V.M."/>
        </authorList>
    </citation>
    <scope>NUCLEOTIDE SEQUENCE [LARGE SCALE GENOMIC DNA]</scope>
    <source>
        <strain evidence="2">T2Bo</strain>
    </source>
</reference>
<gene>
    <name evidence="2" type="ORF">BBOV_III011300</name>
</gene>
<organism evidence="2 3">
    <name type="scientific">Babesia bovis</name>
    <dbReference type="NCBI Taxonomy" id="5865"/>
    <lineage>
        <taxon>Eukaryota</taxon>
        <taxon>Sar</taxon>
        <taxon>Alveolata</taxon>
        <taxon>Apicomplexa</taxon>
        <taxon>Aconoidasida</taxon>
        <taxon>Piroplasmida</taxon>
        <taxon>Babesiidae</taxon>
        <taxon>Babesia</taxon>
    </lineage>
</organism>
<dbReference type="Proteomes" id="UP000002173">
    <property type="component" value="Unassembled WGS sequence"/>
</dbReference>
<keyword evidence="3" id="KW-1185">Reference proteome</keyword>
<comment type="caution">
    <text evidence="2">The sequence shown here is derived from an EMBL/GenBank/DDBJ whole genome shotgun (WGS) entry which is preliminary data.</text>
</comment>
<dbReference type="VEuPathDB" id="PiroplasmaDB:BBOV_III011300"/>
<name>A7AQ48_BABBO</name>
<reference evidence="3" key="3">
    <citation type="journal article" date="2021" name="Int. J. Parasitol.">
        <title>Comparative analysis of gene expression between Babesia bovis blood stages and kinetes allowed by improved genome annotation.</title>
        <authorList>
            <person name="Ueti M.W."/>
            <person name="Johnson W.C."/>
            <person name="Kappmeyer L.S."/>
            <person name="Herndon D.R."/>
            <person name="Mousel M.R."/>
            <person name="Reif K.E."/>
            <person name="Taus N.S."/>
            <person name="Ifeonu O.O."/>
            <person name="Silva J.C."/>
            <person name="Suarez C.E."/>
            <person name="Brayton K.A."/>
        </authorList>
    </citation>
    <scope>NUCLEOTIDE SEQUENCE [LARGE SCALE GENOMIC DNA]</scope>
</reference>
<protein>
    <recommendedName>
        <fullName evidence="4">6-Cys domain-containing protein</fullName>
    </recommendedName>
</protein>
<dbReference type="GeneID" id="5480510"/>
<accession>A7AQ48</accession>
<dbReference type="EMBL" id="AAXT01000001">
    <property type="protein sequence ID" value="EDO08682.1"/>
    <property type="molecule type" value="Genomic_DNA"/>
</dbReference>
<dbReference type="InParanoid" id="A7AQ48"/>
<feature type="signal peptide" evidence="1">
    <location>
        <begin position="1"/>
        <end position="25"/>
    </location>
</feature>
<evidence type="ECO:0008006" key="4">
    <source>
        <dbReference type="Google" id="ProtNLM"/>
    </source>
</evidence>
<evidence type="ECO:0000256" key="1">
    <source>
        <dbReference type="SAM" id="SignalP"/>
    </source>
</evidence>
<proteinExistence type="predicted"/>
<dbReference type="AlphaFoldDB" id="A7AQ48"/>
<reference evidence="3" key="2">
    <citation type="journal article" date="2020" name="Data Brief">
        <title>Transcriptome dataset of Babesia bovis life stages within vertebrate and invertebrate hosts.</title>
        <authorList>
            <person name="Ueti M.W."/>
            <person name="Johnson W.C."/>
            <person name="Kappmeyer L.S."/>
            <person name="Herndon D.R."/>
            <person name="Mousel M.R."/>
            <person name="Reif K.E."/>
            <person name="Taus N.S."/>
            <person name="Ifeonu O.O."/>
            <person name="Silva J.C."/>
            <person name="Suarez C.E."/>
            <person name="Brayton K.A."/>
        </authorList>
    </citation>
    <scope>NUCLEOTIDE SEQUENCE [LARGE SCALE GENOMIC DNA]</scope>
</reference>
<dbReference type="KEGG" id="bbo:BBOV_III011300"/>
<evidence type="ECO:0000313" key="2">
    <source>
        <dbReference type="EMBL" id="EDO08682.1"/>
    </source>
</evidence>
<sequence length="421" mass="48821">MNDIYSIIIVFMSLWALGFNNYVEGIEIDIRGPMTNDTAVYTGSFSNGGIYRLIKPLGYVSLIVYGNQVLYNAENMKGARVVGDIYIEDFKRGTQRTIGITICEGIRHYCLRRRYYRVAYDMVHMIRWDLKSYFLKGTVSLDMDLSSEFHHPAINTHEMRTNTLHNKWYVVDTNKFDPSNPSFQMPFYDDSFCISHVYNIEPQLFQQLPASVLIANVSRLVVCHGNGMVLITLDGSPQKVYTVIIPPIINGIFKPRNALEDPRDIANIYTSNGMLHCLIPIDISRTMKHPNDVVILANLHRGDWLYSQFSIYPIRHPGHCSVKVLNMASNSIIYKSPNRQTVVTHVEVFDHIIHKWQYIVVNYIKWNGYRFEEKQDAYKRIEDKTGVYYYDLKKFVLEPYIQLLYNIDTAQSIYKNTAQAV</sequence>
<feature type="chain" id="PRO_5002706860" description="6-Cys domain-containing protein" evidence="1">
    <location>
        <begin position="26"/>
        <end position="421"/>
    </location>
</feature>
<evidence type="ECO:0000313" key="3">
    <source>
        <dbReference type="Proteomes" id="UP000002173"/>
    </source>
</evidence>
<keyword evidence="1" id="KW-0732">Signal</keyword>
<dbReference type="RefSeq" id="XP_001612250.1">
    <property type="nucleotide sequence ID" value="XM_001612200.1"/>
</dbReference>